<dbReference type="NCBIfam" id="TIGR01201">
    <property type="entry name" value="HU_rel"/>
    <property type="match status" value="1"/>
</dbReference>
<name>A0A1I7IUA2_9FLAO</name>
<dbReference type="Pfam" id="PF18291">
    <property type="entry name" value="HU-HIG"/>
    <property type="match status" value="1"/>
</dbReference>
<reference evidence="3 4" key="1">
    <citation type="submission" date="2016-10" db="EMBL/GenBank/DDBJ databases">
        <authorList>
            <person name="de Groot N.N."/>
        </authorList>
    </citation>
    <scope>NUCLEOTIDE SEQUENCE [LARGE SCALE GENOMIC DNA]</scope>
    <source>
        <strain evidence="3 4">CGMCC 1.12333</strain>
    </source>
</reference>
<dbReference type="RefSeq" id="WP_093026520.1">
    <property type="nucleotide sequence ID" value="NZ_FPBK01000022.1"/>
</dbReference>
<evidence type="ECO:0000313" key="4">
    <source>
        <dbReference type="Proteomes" id="UP000199138"/>
    </source>
</evidence>
<dbReference type="InterPro" id="IPR010992">
    <property type="entry name" value="IHF-like_DNA-bd_dom_sf"/>
</dbReference>
<dbReference type="OrthoDB" id="9809801at2"/>
<dbReference type="EMBL" id="FPBK01000022">
    <property type="protein sequence ID" value="SFU76524.1"/>
    <property type="molecule type" value="Genomic_DNA"/>
</dbReference>
<feature type="domain" description="HU" evidence="2">
    <location>
        <begin position="1"/>
        <end position="124"/>
    </location>
</feature>
<evidence type="ECO:0000256" key="1">
    <source>
        <dbReference type="ARBA" id="ARBA00023125"/>
    </source>
</evidence>
<dbReference type="Proteomes" id="UP000199138">
    <property type="component" value="Unassembled WGS sequence"/>
</dbReference>
<dbReference type="InterPro" id="IPR041607">
    <property type="entry name" value="HU-HIG"/>
</dbReference>
<evidence type="ECO:0000259" key="2">
    <source>
        <dbReference type="Pfam" id="PF18291"/>
    </source>
</evidence>
<dbReference type="SUPFAM" id="SSF47729">
    <property type="entry name" value="IHF-like DNA-binding proteins"/>
    <property type="match status" value="1"/>
</dbReference>
<gene>
    <name evidence="3" type="ORF">SAMN05216480_12211</name>
</gene>
<dbReference type="STRING" id="1224947.SAMN05216480_12211"/>
<proteinExistence type="predicted"/>
<dbReference type="InterPro" id="IPR005902">
    <property type="entry name" value="HU_DNA-bd_put"/>
</dbReference>
<keyword evidence="1 3" id="KW-0238">DNA-binding</keyword>
<protein>
    <submittedName>
        <fullName evidence="3">DNA-binding protein, histone-like, putative</fullName>
    </submittedName>
</protein>
<dbReference type="GO" id="GO:0003677">
    <property type="term" value="F:DNA binding"/>
    <property type="evidence" value="ECO:0007669"/>
    <property type="project" value="UniProtKB-KW"/>
</dbReference>
<sequence length="127" mass="14014">MSVKIKAVKRINPLDLAQPAKYYATAITDGETDLEALAEDISLQCTVTETDCLAVLAALERNVIKQLRNGKHVKLGRLGSFKVSVSAQGQDNEEDVVASDVTKNRVLFQPGKRIREMLKLLTYQKVA</sequence>
<dbReference type="AlphaFoldDB" id="A0A1I7IUA2"/>
<dbReference type="Gene3D" id="4.10.520.10">
    <property type="entry name" value="IHF-like DNA-binding proteins"/>
    <property type="match status" value="1"/>
</dbReference>
<keyword evidence="4" id="KW-1185">Reference proteome</keyword>
<accession>A0A1I7IUA2</accession>
<evidence type="ECO:0000313" key="3">
    <source>
        <dbReference type="EMBL" id="SFU76524.1"/>
    </source>
</evidence>
<organism evidence="3 4">
    <name type="scientific">Pustulibacterium marinum</name>
    <dbReference type="NCBI Taxonomy" id="1224947"/>
    <lineage>
        <taxon>Bacteria</taxon>
        <taxon>Pseudomonadati</taxon>
        <taxon>Bacteroidota</taxon>
        <taxon>Flavobacteriia</taxon>
        <taxon>Flavobacteriales</taxon>
        <taxon>Flavobacteriaceae</taxon>
        <taxon>Pustulibacterium</taxon>
    </lineage>
</organism>